<protein>
    <submittedName>
        <fullName evidence="2">Uncharacterized protein</fullName>
    </submittedName>
</protein>
<dbReference type="EMBL" id="AP004850">
    <property type="protein sequence ID" value="BAD19577.1"/>
    <property type="molecule type" value="Genomic_DNA"/>
</dbReference>
<evidence type="ECO:0000313" key="2">
    <source>
        <dbReference type="EMBL" id="BAD19577.1"/>
    </source>
</evidence>
<evidence type="ECO:0000313" key="1">
    <source>
        <dbReference type="EMBL" id="BAD19362.1"/>
    </source>
</evidence>
<dbReference type="AlphaFoldDB" id="Q6K7A5"/>
<accession>Q6K7A5</accession>
<reference evidence="3" key="3">
    <citation type="journal article" date="2005" name="Nature">
        <title>The map-based sequence of the rice genome.</title>
        <authorList>
            <consortium name="International rice genome sequencing project (IRGSP)"/>
            <person name="Matsumoto T."/>
            <person name="Wu J."/>
            <person name="Kanamori H."/>
            <person name="Katayose Y."/>
            <person name="Fujisawa M."/>
            <person name="Namiki N."/>
            <person name="Mizuno H."/>
            <person name="Yamamoto K."/>
            <person name="Antonio B.A."/>
            <person name="Baba T."/>
            <person name="Sakata K."/>
            <person name="Nagamura Y."/>
            <person name="Aoki H."/>
            <person name="Arikawa K."/>
            <person name="Arita K."/>
            <person name="Bito T."/>
            <person name="Chiden Y."/>
            <person name="Fujitsuka N."/>
            <person name="Fukunaka R."/>
            <person name="Hamada M."/>
            <person name="Harada C."/>
            <person name="Hayashi A."/>
            <person name="Hijishita S."/>
            <person name="Honda M."/>
            <person name="Hosokawa S."/>
            <person name="Ichikawa Y."/>
            <person name="Idonuma A."/>
            <person name="Iijima M."/>
            <person name="Ikeda M."/>
            <person name="Ikeno M."/>
            <person name="Ito K."/>
            <person name="Ito S."/>
            <person name="Ito T."/>
            <person name="Ito Y."/>
            <person name="Ito Y."/>
            <person name="Iwabuchi A."/>
            <person name="Kamiya K."/>
            <person name="Karasawa W."/>
            <person name="Kurita K."/>
            <person name="Katagiri S."/>
            <person name="Kikuta A."/>
            <person name="Kobayashi H."/>
            <person name="Kobayashi N."/>
            <person name="Machita K."/>
            <person name="Maehara T."/>
            <person name="Masukawa M."/>
            <person name="Mizubayashi T."/>
            <person name="Mukai Y."/>
            <person name="Nagasaki H."/>
            <person name="Nagata Y."/>
            <person name="Naito S."/>
            <person name="Nakashima M."/>
            <person name="Nakama Y."/>
            <person name="Nakamichi Y."/>
            <person name="Nakamura M."/>
            <person name="Meguro A."/>
            <person name="Negishi M."/>
            <person name="Ohta I."/>
            <person name="Ohta T."/>
            <person name="Okamoto M."/>
            <person name="Ono N."/>
            <person name="Saji S."/>
            <person name="Sakaguchi M."/>
            <person name="Sakai K."/>
            <person name="Shibata M."/>
            <person name="Shimokawa T."/>
            <person name="Song J."/>
            <person name="Takazaki Y."/>
            <person name="Terasawa K."/>
            <person name="Tsugane M."/>
            <person name="Tsuji K."/>
            <person name="Ueda S."/>
            <person name="Waki K."/>
            <person name="Yamagata H."/>
            <person name="Yamamoto M."/>
            <person name="Yamamoto S."/>
            <person name="Yamane H."/>
            <person name="Yoshiki S."/>
            <person name="Yoshihara R."/>
            <person name="Yukawa K."/>
            <person name="Zhong H."/>
            <person name="Yano M."/>
            <person name="Yuan Q."/>
            <person name="Ouyang S."/>
            <person name="Liu J."/>
            <person name="Jones K.M."/>
            <person name="Gansberger K."/>
            <person name="Moffat K."/>
            <person name="Hill J."/>
            <person name="Bera J."/>
            <person name="Fadrosh D."/>
            <person name="Jin S."/>
            <person name="Johri S."/>
            <person name="Kim M."/>
            <person name="Overton L."/>
            <person name="Reardon M."/>
            <person name="Tsitrin T."/>
            <person name="Vuong H."/>
            <person name="Weaver B."/>
            <person name="Ciecko A."/>
            <person name="Tallon L."/>
            <person name="Jackson J."/>
            <person name="Pai G."/>
            <person name="Aken S.V."/>
            <person name="Utterback T."/>
            <person name="Reidmuller S."/>
            <person name="Feldblyum T."/>
            <person name="Hsiao J."/>
            <person name="Zismann V."/>
            <person name="Iobst S."/>
            <person name="de Vazeille A.R."/>
            <person name="Buell C.R."/>
            <person name="Ying K."/>
            <person name="Li Y."/>
            <person name="Lu T."/>
            <person name="Huang Y."/>
            <person name="Zhao Q."/>
            <person name="Feng Q."/>
            <person name="Zhang L."/>
            <person name="Zhu J."/>
            <person name="Weng Q."/>
            <person name="Mu J."/>
            <person name="Lu Y."/>
            <person name="Fan D."/>
            <person name="Liu Y."/>
            <person name="Guan J."/>
            <person name="Zhang Y."/>
            <person name="Yu S."/>
            <person name="Liu X."/>
            <person name="Zhang Y."/>
            <person name="Hong G."/>
            <person name="Han B."/>
            <person name="Choisne N."/>
            <person name="Demange N."/>
            <person name="Orjeda G."/>
            <person name="Samain S."/>
            <person name="Cattolico L."/>
            <person name="Pelletier E."/>
            <person name="Couloux A."/>
            <person name="Segurens B."/>
            <person name="Wincker P."/>
            <person name="D'Hont A."/>
            <person name="Scarpelli C."/>
            <person name="Weissenbach J."/>
            <person name="Salanoubat M."/>
            <person name="Quetier F."/>
            <person name="Yu Y."/>
            <person name="Kim H.R."/>
            <person name="Rambo T."/>
            <person name="Currie J."/>
            <person name="Collura K."/>
            <person name="Luo M."/>
            <person name="Yang T."/>
            <person name="Ammiraju J.S.S."/>
            <person name="Engler F."/>
            <person name="Soderlund C."/>
            <person name="Wing R.A."/>
            <person name="Palmer L.E."/>
            <person name="de la Bastide M."/>
            <person name="Spiegel L."/>
            <person name="Nascimento L."/>
            <person name="Zutavern T."/>
            <person name="O'Shaughnessy A."/>
            <person name="Dike S."/>
            <person name="Dedhia N."/>
            <person name="Preston R."/>
            <person name="Balija V."/>
            <person name="McCombie W.R."/>
            <person name="Chow T."/>
            <person name="Chen H."/>
            <person name="Chung M."/>
            <person name="Chen C."/>
            <person name="Shaw J."/>
            <person name="Wu H."/>
            <person name="Hsiao K."/>
            <person name="Chao Y."/>
            <person name="Chu M."/>
            <person name="Cheng C."/>
            <person name="Hour A."/>
            <person name="Lee P."/>
            <person name="Lin S."/>
            <person name="Lin Y."/>
            <person name="Liou J."/>
            <person name="Liu S."/>
            <person name="Hsing Y."/>
            <person name="Raghuvanshi S."/>
            <person name="Mohanty A."/>
            <person name="Bharti A.K."/>
            <person name="Gaur A."/>
            <person name="Gupta V."/>
            <person name="Kumar D."/>
            <person name="Ravi V."/>
            <person name="Vij S."/>
            <person name="Kapur A."/>
            <person name="Khurana P."/>
            <person name="Khurana P."/>
            <person name="Khurana J.P."/>
            <person name="Tyagi A.K."/>
            <person name="Gaikwad K."/>
            <person name="Singh A."/>
            <person name="Dalal V."/>
            <person name="Srivastava S."/>
            <person name="Dixit A."/>
            <person name="Pal A.K."/>
            <person name="Ghazi I.A."/>
            <person name="Yadav M."/>
            <person name="Pandit A."/>
            <person name="Bhargava A."/>
            <person name="Sureshbabu K."/>
            <person name="Batra K."/>
            <person name="Sharma T.R."/>
            <person name="Mohapatra T."/>
            <person name="Singh N.K."/>
            <person name="Messing J."/>
            <person name="Nelson A.B."/>
            <person name="Fuks G."/>
            <person name="Kavchok S."/>
            <person name="Keizer G."/>
            <person name="Linton E."/>
            <person name="Llaca V."/>
            <person name="Song R."/>
            <person name="Tanyolac B."/>
            <person name="Young S."/>
            <person name="Ho-Il K."/>
            <person name="Hahn J.H."/>
            <person name="Sangsakoo G."/>
            <person name="Vanavichit A."/>
            <person name="de Mattos Luiz.A.T."/>
            <person name="Zimmer P.D."/>
            <person name="Malone G."/>
            <person name="Dellagostin O."/>
            <person name="de Oliveira A.C."/>
            <person name="Bevan M."/>
            <person name="Bancroft I."/>
            <person name="Minx P."/>
            <person name="Cordum H."/>
            <person name="Wilson R."/>
            <person name="Cheng Z."/>
            <person name="Jin W."/>
            <person name="Jiang J."/>
            <person name="Leong S.A."/>
            <person name="Iwama H."/>
            <person name="Gojobori T."/>
            <person name="Itoh T."/>
            <person name="Niimura Y."/>
            <person name="Fujii Y."/>
            <person name="Habara T."/>
            <person name="Sakai H."/>
            <person name="Sato Y."/>
            <person name="Wilson G."/>
            <person name="Kumar K."/>
            <person name="McCouch S."/>
            <person name="Juretic N."/>
            <person name="Hoen D."/>
            <person name="Wright S."/>
            <person name="Bruskiewich R."/>
            <person name="Bureau T."/>
            <person name="Miyao A."/>
            <person name="Hirochika H."/>
            <person name="Nishikawa T."/>
            <person name="Kadowaki K."/>
            <person name="Sugiura M."/>
            <person name="Burr B."/>
            <person name="Sasaki T."/>
        </authorList>
    </citation>
    <scope>NUCLEOTIDE SEQUENCE [LARGE SCALE GENOMIC DNA]</scope>
    <source>
        <strain evidence="3">cv. Nipponbare</strain>
    </source>
</reference>
<reference evidence="3" key="4">
    <citation type="journal article" date="2008" name="Nucleic Acids Res.">
        <title>The rice annotation project database (RAP-DB): 2008 update.</title>
        <authorList>
            <consortium name="The rice annotation project (RAP)"/>
        </authorList>
    </citation>
    <scope>GENOME REANNOTATION</scope>
    <source>
        <strain evidence="3">cv. Nipponbare</strain>
    </source>
</reference>
<name>Q6K7A5_ORYSJ</name>
<sequence>MNTKTTSTYVEGGVDAGGVAGGDLDWRSSLLVRLADAVVGFVGARRGPRCSSSRWVPLCTGARQSFSEDGLRRLRGSACPWPSPLDGALYLMTPMGLAPSTPVLSLHLATLSLAYHLVCLVDVVVRVRGGREGTRRRLWPARPSLVPQQQARLRLLCHLL</sequence>
<reference evidence="1" key="1">
    <citation type="submission" date="2001-09" db="EMBL/GenBank/DDBJ databases">
        <title>Oryza sativa nipponbare(GA3) genomic DNA, chromosome 2, BAC clone:OJ1057_F01.</title>
        <authorList>
            <person name="Sasaki T."/>
            <person name="Matsumoto T."/>
            <person name="Yamamoto K."/>
        </authorList>
    </citation>
    <scope>NUCLEOTIDE SEQUENCE</scope>
</reference>
<dbReference type="Proteomes" id="UP000000763">
    <property type="component" value="Chromosome 2"/>
</dbReference>
<dbReference type="EMBL" id="AP004131">
    <property type="protein sequence ID" value="BAD19362.1"/>
    <property type="molecule type" value="Genomic_DNA"/>
</dbReference>
<organism evidence="2 3">
    <name type="scientific">Oryza sativa subsp. japonica</name>
    <name type="common">Rice</name>
    <dbReference type="NCBI Taxonomy" id="39947"/>
    <lineage>
        <taxon>Eukaryota</taxon>
        <taxon>Viridiplantae</taxon>
        <taxon>Streptophyta</taxon>
        <taxon>Embryophyta</taxon>
        <taxon>Tracheophyta</taxon>
        <taxon>Spermatophyta</taxon>
        <taxon>Magnoliopsida</taxon>
        <taxon>Liliopsida</taxon>
        <taxon>Poales</taxon>
        <taxon>Poaceae</taxon>
        <taxon>BOP clade</taxon>
        <taxon>Oryzoideae</taxon>
        <taxon>Oryzeae</taxon>
        <taxon>Oryzinae</taxon>
        <taxon>Oryza</taxon>
        <taxon>Oryza sativa</taxon>
    </lineage>
</organism>
<gene>
    <name evidence="1" type="ORF">OJ1057_F01.3</name>
    <name evidence="2" type="ORF">OJ1342_D02.36</name>
</gene>
<proteinExistence type="predicted"/>
<evidence type="ECO:0000313" key="3">
    <source>
        <dbReference type="Proteomes" id="UP000000763"/>
    </source>
</evidence>
<reference evidence="2" key="2">
    <citation type="submission" date="2002-03" db="EMBL/GenBank/DDBJ databases">
        <title>Oryza sativa nipponbare(GA3) genomic DNA, chromosome 2, BAC clone:OJ1342_D02.</title>
        <authorList>
            <person name="Sasaki T."/>
            <person name="Matsumoto T."/>
            <person name="Yamamoto K."/>
        </authorList>
    </citation>
    <scope>NUCLEOTIDE SEQUENCE</scope>
</reference>